<evidence type="ECO:0000259" key="6">
    <source>
        <dbReference type="PROSITE" id="PS51747"/>
    </source>
</evidence>
<comment type="caution">
    <text evidence="7">The sequence shown here is derived from an EMBL/GenBank/DDBJ whole genome shotgun (WGS) entry which is preliminary data.</text>
</comment>
<evidence type="ECO:0000256" key="4">
    <source>
        <dbReference type="ARBA" id="ARBA00022801"/>
    </source>
</evidence>
<protein>
    <recommendedName>
        <fullName evidence="6">CMP/dCMP-type deaminase domain-containing protein</fullName>
    </recommendedName>
</protein>
<dbReference type="Gene3D" id="3.40.140.10">
    <property type="entry name" value="Cytidine Deaminase, domain 2"/>
    <property type="match status" value="1"/>
</dbReference>
<evidence type="ECO:0000256" key="5">
    <source>
        <dbReference type="ARBA" id="ARBA00022833"/>
    </source>
</evidence>
<comment type="cofactor">
    <cofactor evidence="1">
        <name>Zn(2+)</name>
        <dbReference type="ChEBI" id="CHEBI:29105"/>
    </cofactor>
</comment>
<proteinExistence type="inferred from homology"/>
<dbReference type="InterPro" id="IPR016193">
    <property type="entry name" value="Cytidine_deaminase-like"/>
</dbReference>
<keyword evidence="3" id="KW-0479">Metal-binding</keyword>
<gene>
    <name evidence="7" type="ORF">KCG35_23180</name>
</gene>
<comment type="similarity">
    <text evidence="2">Belongs to the cytidine and deoxycytidylate deaminase family.</text>
</comment>
<dbReference type="PROSITE" id="PS00903">
    <property type="entry name" value="CYT_DCMP_DEAMINASES_1"/>
    <property type="match status" value="1"/>
</dbReference>
<evidence type="ECO:0000256" key="3">
    <source>
        <dbReference type="ARBA" id="ARBA00022723"/>
    </source>
</evidence>
<sequence length="600" mass="67075">MVLVKKCNAFGIKMKFNVSLKDLKKLISFLCDSGEDDWQELSSSRYQFKRQGGGTLNFNSITNDLALSVGNANIKSEQKKDGTIVESKFEKSSISDASTSEYSEEKSASKAQNCEGSELVIALVGALGTNLDQIVSILKEKLPAFNYICEEIKISKDIIEEITGDKNSDDNFTRISSLMDSGNEIRKKAKDCAVLAKAAAAKINSLRKDGQEPCSRHAFIINSLKNPSEVQALREIYSNGIFLIGVYSDFNRRLHYLTKNKRIGESDAEKLMKRDSEESEEFGQHTAKTFHLADFFVSFDGSQDKLQNDLWRIIDLLFGQPYITPTFDEFAMFMAFSASLRSADLSRQVGAVLTKNKNIISTGANDVPKAGGGLYWAEYNDKGIEIIDVDNGRDYKRGYDSNAKEKENIIDEIIQSVSNDQKEEIKACLSNSRIKDITEYGRVVHAEMEAILGSSRTGVSTVDTDLYCTTFPCHNCAKHIIASGIKRVIFVEPYPKSKAFDFHRDSIASANQEGVSFEPFVGVGPRSFFNLFSTKLGSGFPVKRKNYDGKVINWDESIATLRMKMIPSSYIERESIVASELYSYINFLKNEWGLSNETSK</sequence>
<keyword evidence="8" id="KW-1185">Reference proteome</keyword>
<evidence type="ECO:0000313" key="8">
    <source>
        <dbReference type="Proteomes" id="UP000690515"/>
    </source>
</evidence>
<evidence type="ECO:0000313" key="7">
    <source>
        <dbReference type="EMBL" id="MBU2713962.1"/>
    </source>
</evidence>
<dbReference type="InterPro" id="IPR015517">
    <property type="entry name" value="dCMP_deaminase-rel"/>
</dbReference>
<name>A0ABS5ZIR2_9GAMM</name>
<dbReference type="RefSeq" id="WP_215822238.1">
    <property type="nucleotide sequence ID" value="NZ_JAGSOY010000125.1"/>
</dbReference>
<dbReference type="Pfam" id="PF00383">
    <property type="entry name" value="dCMP_cyt_deam_1"/>
    <property type="match status" value="1"/>
</dbReference>
<dbReference type="Gene3D" id="3.40.50.300">
    <property type="entry name" value="P-loop containing nucleotide triphosphate hydrolases"/>
    <property type="match status" value="1"/>
</dbReference>
<accession>A0ABS5ZIR2</accession>
<dbReference type="PANTHER" id="PTHR11086">
    <property type="entry name" value="DEOXYCYTIDYLATE DEAMINASE-RELATED"/>
    <property type="match status" value="1"/>
</dbReference>
<evidence type="ECO:0000256" key="1">
    <source>
        <dbReference type="ARBA" id="ARBA00001947"/>
    </source>
</evidence>
<dbReference type="Proteomes" id="UP000690515">
    <property type="component" value="Unassembled WGS sequence"/>
</dbReference>
<dbReference type="EMBL" id="JAGSOY010000125">
    <property type="protein sequence ID" value="MBU2713962.1"/>
    <property type="molecule type" value="Genomic_DNA"/>
</dbReference>
<dbReference type="InterPro" id="IPR035105">
    <property type="entry name" value="Deoxycytidylate_deaminase_dom"/>
</dbReference>
<dbReference type="SUPFAM" id="SSF53927">
    <property type="entry name" value="Cytidine deaminase-like"/>
    <property type="match status" value="1"/>
</dbReference>
<dbReference type="NCBIfam" id="NF041025">
    <property type="entry name" value="antiphage_deaminase"/>
    <property type="match status" value="1"/>
</dbReference>
<dbReference type="PANTHER" id="PTHR11086:SF18">
    <property type="entry name" value="DEOXYCYTIDYLATE DEAMINASE"/>
    <property type="match status" value="1"/>
</dbReference>
<dbReference type="CDD" id="cd01286">
    <property type="entry name" value="deoxycytidylate_deaminase"/>
    <property type="match status" value="1"/>
</dbReference>
<feature type="domain" description="CMP/dCMP-type deaminase" evidence="6">
    <location>
        <begin position="326"/>
        <end position="513"/>
    </location>
</feature>
<organism evidence="7 8">
    <name type="scientific">Zooshikella harenae</name>
    <dbReference type="NCBI Taxonomy" id="2827238"/>
    <lineage>
        <taxon>Bacteria</taxon>
        <taxon>Pseudomonadati</taxon>
        <taxon>Pseudomonadota</taxon>
        <taxon>Gammaproteobacteria</taxon>
        <taxon>Oceanospirillales</taxon>
        <taxon>Zooshikellaceae</taxon>
        <taxon>Zooshikella</taxon>
    </lineage>
</organism>
<reference evidence="7 8" key="1">
    <citation type="submission" date="2021-04" db="EMBL/GenBank/DDBJ databases">
        <authorList>
            <person name="Pira H."/>
            <person name="Risdian C."/>
            <person name="Wink J."/>
        </authorList>
    </citation>
    <scope>NUCLEOTIDE SEQUENCE [LARGE SCALE GENOMIC DNA]</scope>
    <source>
        <strain evidence="7 8">WH53</strain>
    </source>
</reference>
<dbReference type="InterPro" id="IPR027417">
    <property type="entry name" value="P-loop_NTPase"/>
</dbReference>
<dbReference type="InterPro" id="IPR016192">
    <property type="entry name" value="APOBEC/CMP_deaminase_Zn-bd"/>
</dbReference>
<dbReference type="PROSITE" id="PS51747">
    <property type="entry name" value="CYT_DCMP_DEAMINASES_2"/>
    <property type="match status" value="1"/>
</dbReference>
<keyword evidence="4" id="KW-0378">Hydrolase</keyword>
<evidence type="ECO:0000256" key="2">
    <source>
        <dbReference type="ARBA" id="ARBA00006576"/>
    </source>
</evidence>
<keyword evidence="5" id="KW-0862">Zinc</keyword>
<dbReference type="InterPro" id="IPR002125">
    <property type="entry name" value="CMP_dCMP_dom"/>
</dbReference>